<evidence type="ECO:0000256" key="3">
    <source>
        <dbReference type="SAM" id="SignalP"/>
    </source>
</evidence>
<keyword evidence="3" id="KW-0732">Signal</keyword>
<dbReference type="PANTHER" id="PTHR43649:SF32">
    <property type="entry name" value="SUGAR BINDING SECRETED PROTEIN"/>
    <property type="match status" value="1"/>
</dbReference>
<protein>
    <submittedName>
        <fullName evidence="4">Cellobiose transport system substrate-binding protein</fullName>
    </submittedName>
</protein>
<feature type="chain" id="PRO_5045794929" evidence="3">
    <location>
        <begin position="28"/>
        <end position="433"/>
    </location>
</feature>
<gene>
    <name evidence="4" type="ORF">JOC48_000891</name>
</gene>
<sequence length="433" mass="47874">MKTKFGIAKVMLMISSMLLLLVIVACSESEESSSSDSNSNGDVAKLTVWLWPGMGIEEQIEQYDEEHENVEVEIQLAEFADVHSNLTTSLAAGSGAPDISAVEVKGINKYIGNPQHFVNLFDLGAEEVADDYLDWKFKQAQTIDGEYLLGLPTDIGPQAMAYRTDVFEEAGLPTDREEVAELIQTWEDYIEVGKTIKEKTGKALIDDAGGLYTVVEGQGEKKYYDAEGNIIIESNEQIDYAYNLATEVIESGLESGFEQWSTEWGTGMTNGDFATLLAPAWMMGFMQENAPDASGKWDIAKLPGETSGNWGGSFLTIPEQSDHPEEAYELIKWLLSPEQQLVTFERNGNFPSTPEIYETDAIQNFKSEYFSGAPVGQIYAEAAKDVSEVLEGPDSITIEEVLKDAIIRVRDGQGSPEESWQQSIDELERTLGR</sequence>
<dbReference type="PROSITE" id="PS51257">
    <property type="entry name" value="PROKAR_LIPOPROTEIN"/>
    <property type="match status" value="1"/>
</dbReference>
<evidence type="ECO:0000256" key="1">
    <source>
        <dbReference type="SAM" id="Coils"/>
    </source>
</evidence>
<dbReference type="Gene3D" id="3.40.190.10">
    <property type="entry name" value="Periplasmic binding protein-like II"/>
    <property type="match status" value="1"/>
</dbReference>
<reference evidence="4 5" key="1">
    <citation type="submission" date="2021-01" db="EMBL/GenBank/DDBJ databases">
        <title>Genomic Encyclopedia of Type Strains, Phase IV (KMG-IV): sequencing the most valuable type-strain genomes for metagenomic binning, comparative biology and taxonomic classification.</title>
        <authorList>
            <person name="Goeker M."/>
        </authorList>
    </citation>
    <scope>NUCLEOTIDE SEQUENCE [LARGE SCALE GENOMIC DNA]</scope>
    <source>
        <strain evidence="4 5">DSM 23711</strain>
    </source>
</reference>
<feature type="region of interest" description="Disordered" evidence="2">
    <location>
        <begin position="413"/>
        <end position="433"/>
    </location>
</feature>
<dbReference type="SUPFAM" id="SSF53850">
    <property type="entry name" value="Periplasmic binding protein-like II"/>
    <property type="match status" value="1"/>
</dbReference>
<dbReference type="InterPro" id="IPR050490">
    <property type="entry name" value="Bact_solute-bd_prot1"/>
</dbReference>
<dbReference type="EMBL" id="JAFBDR010000003">
    <property type="protein sequence ID" value="MBM7570413.1"/>
    <property type="molecule type" value="Genomic_DNA"/>
</dbReference>
<proteinExistence type="predicted"/>
<evidence type="ECO:0000313" key="4">
    <source>
        <dbReference type="EMBL" id="MBM7570413.1"/>
    </source>
</evidence>
<dbReference type="Pfam" id="PF01547">
    <property type="entry name" value="SBP_bac_1"/>
    <property type="match status" value="1"/>
</dbReference>
<keyword evidence="1" id="KW-0175">Coiled coil</keyword>
<evidence type="ECO:0000256" key="2">
    <source>
        <dbReference type="SAM" id="MobiDB-lite"/>
    </source>
</evidence>
<dbReference type="Proteomes" id="UP001296943">
    <property type="component" value="Unassembled WGS sequence"/>
</dbReference>
<name>A0ABS2MXB4_9BACI</name>
<dbReference type="InterPro" id="IPR006059">
    <property type="entry name" value="SBP"/>
</dbReference>
<feature type="signal peptide" evidence="3">
    <location>
        <begin position="1"/>
        <end position="27"/>
    </location>
</feature>
<comment type="caution">
    <text evidence="4">The sequence shown here is derived from an EMBL/GenBank/DDBJ whole genome shotgun (WGS) entry which is preliminary data.</text>
</comment>
<accession>A0ABS2MXB4</accession>
<dbReference type="PANTHER" id="PTHR43649">
    <property type="entry name" value="ARABINOSE-BINDING PROTEIN-RELATED"/>
    <property type="match status" value="1"/>
</dbReference>
<dbReference type="RefSeq" id="WP_204497825.1">
    <property type="nucleotide sequence ID" value="NZ_JAFBDR010000003.1"/>
</dbReference>
<keyword evidence="5" id="KW-1185">Reference proteome</keyword>
<organism evidence="4 5">
    <name type="scientific">Aquibacillus albus</name>
    <dbReference type="NCBI Taxonomy" id="1168171"/>
    <lineage>
        <taxon>Bacteria</taxon>
        <taxon>Bacillati</taxon>
        <taxon>Bacillota</taxon>
        <taxon>Bacilli</taxon>
        <taxon>Bacillales</taxon>
        <taxon>Bacillaceae</taxon>
        <taxon>Aquibacillus</taxon>
    </lineage>
</organism>
<evidence type="ECO:0000313" key="5">
    <source>
        <dbReference type="Proteomes" id="UP001296943"/>
    </source>
</evidence>
<feature type="coiled-coil region" evidence="1">
    <location>
        <begin position="53"/>
        <end position="80"/>
    </location>
</feature>